<evidence type="ECO:0000259" key="3">
    <source>
        <dbReference type="Pfam" id="PF00291"/>
    </source>
</evidence>
<dbReference type="Gene3D" id="3.40.50.1100">
    <property type="match status" value="2"/>
</dbReference>
<evidence type="ECO:0000313" key="5">
    <source>
        <dbReference type="Proteomes" id="UP000000447"/>
    </source>
</evidence>
<dbReference type="EC" id="2.5.1.47" evidence="4"/>
<keyword evidence="5" id="KW-1185">Reference proteome</keyword>
<dbReference type="PANTHER" id="PTHR10314">
    <property type="entry name" value="CYSTATHIONINE BETA-SYNTHASE"/>
    <property type="match status" value="1"/>
</dbReference>
<dbReference type="KEGG" id="tro:trd_1312"/>
<protein>
    <submittedName>
        <fullName evidence="4">Cysteine synthase B</fullName>
        <ecNumber evidence="4">2.5.1.47</ecNumber>
    </submittedName>
</protein>
<gene>
    <name evidence="4" type="ordered locus">trd_1312</name>
</gene>
<comment type="cofactor">
    <cofactor evidence="1">
        <name>pyridoxal 5'-phosphate</name>
        <dbReference type="ChEBI" id="CHEBI:597326"/>
    </cofactor>
</comment>
<name>B9L1Q0_THERP</name>
<dbReference type="GO" id="GO:0006535">
    <property type="term" value="P:cysteine biosynthetic process from serine"/>
    <property type="evidence" value="ECO:0007669"/>
    <property type="project" value="InterPro"/>
</dbReference>
<dbReference type="InterPro" id="IPR001216">
    <property type="entry name" value="P-phosphate_BS"/>
</dbReference>
<dbReference type="SUPFAM" id="SSF53686">
    <property type="entry name" value="Tryptophan synthase beta subunit-like PLP-dependent enzymes"/>
    <property type="match status" value="1"/>
</dbReference>
<dbReference type="InterPro" id="IPR050214">
    <property type="entry name" value="Cys_Synth/Cystath_Beta-Synth"/>
</dbReference>
<dbReference type="STRING" id="309801.trd_1312"/>
<evidence type="ECO:0000256" key="2">
    <source>
        <dbReference type="ARBA" id="ARBA00022898"/>
    </source>
</evidence>
<keyword evidence="2" id="KW-0663">Pyridoxal phosphate</keyword>
<dbReference type="InterPro" id="IPR001926">
    <property type="entry name" value="TrpB-like_PALP"/>
</dbReference>
<reference evidence="4 5" key="1">
    <citation type="journal article" date="2009" name="PLoS ONE">
        <title>Complete genome sequence of the aerobic CO-oxidizing thermophile Thermomicrobium roseum.</title>
        <authorList>
            <person name="Wu D."/>
            <person name="Raymond J."/>
            <person name="Wu M."/>
            <person name="Chatterji S."/>
            <person name="Ren Q."/>
            <person name="Graham J.E."/>
            <person name="Bryant D.A."/>
            <person name="Robb F."/>
            <person name="Colman A."/>
            <person name="Tallon L.J."/>
            <person name="Badger J.H."/>
            <person name="Madupu R."/>
            <person name="Ward N.L."/>
            <person name="Eisen J.A."/>
        </authorList>
    </citation>
    <scope>NUCLEOTIDE SEQUENCE [LARGE SCALE GENOMIC DNA]</scope>
    <source>
        <strain evidence="5">ATCC 27502 / DSM 5159 / P-2</strain>
    </source>
</reference>
<sequence>MRLVDRQALRASCAGHAGYLWQDGVVKRDEGWRAMSSSLGCRLGETVTERIGRTPLFCLQRLPAISGISDRVQLLVKAEWYNPGGSVKDRAAWRIVREALRTGALGSNRRLLDATSGNTGIAYAMLGAALGFGVTLVVPGSIGEERRAILGAYGAELIYSDPYEGTDGAIRLARQLAAEQPDRYYYADQYSNPANWLAHYEGTGPEILEQTRGQVTHFVAGLGTTGTMMGTGRFLKEANPDVVLVGVQPDDPFHGLEGLKHLPTALTPAIYDPSLVDRMEFVDTEEAYRLARDVARCEGLLLGPSAAAAIVAALRVARELDQGVIVAILPDSGLKYLSTPLWHPERG</sequence>
<evidence type="ECO:0000313" key="4">
    <source>
        <dbReference type="EMBL" id="ACM04543.1"/>
    </source>
</evidence>
<keyword evidence="4" id="KW-0808">Transferase</keyword>
<proteinExistence type="predicted"/>
<dbReference type="EMBL" id="CP001275">
    <property type="protein sequence ID" value="ACM04543.1"/>
    <property type="molecule type" value="Genomic_DNA"/>
</dbReference>
<accession>B9L1Q0</accession>
<evidence type="ECO:0000256" key="1">
    <source>
        <dbReference type="ARBA" id="ARBA00001933"/>
    </source>
</evidence>
<dbReference type="PROSITE" id="PS00901">
    <property type="entry name" value="CYS_SYNTHASE"/>
    <property type="match status" value="1"/>
</dbReference>
<dbReference type="eggNOG" id="COG0031">
    <property type="taxonomic scope" value="Bacteria"/>
</dbReference>
<dbReference type="CDD" id="cd01561">
    <property type="entry name" value="CBS_like"/>
    <property type="match status" value="1"/>
</dbReference>
<dbReference type="Proteomes" id="UP000000447">
    <property type="component" value="Chromosome"/>
</dbReference>
<organism evidence="4 5">
    <name type="scientific">Thermomicrobium roseum (strain ATCC 27502 / DSM 5159 / P-2)</name>
    <dbReference type="NCBI Taxonomy" id="309801"/>
    <lineage>
        <taxon>Bacteria</taxon>
        <taxon>Pseudomonadati</taxon>
        <taxon>Thermomicrobiota</taxon>
        <taxon>Thermomicrobia</taxon>
        <taxon>Thermomicrobiales</taxon>
        <taxon>Thermomicrobiaceae</taxon>
        <taxon>Thermomicrobium</taxon>
    </lineage>
</organism>
<feature type="domain" description="Tryptophan synthase beta chain-like PALP" evidence="3">
    <location>
        <begin position="48"/>
        <end position="331"/>
    </location>
</feature>
<dbReference type="AlphaFoldDB" id="B9L1Q0"/>
<dbReference type="Pfam" id="PF00291">
    <property type="entry name" value="PALP"/>
    <property type="match status" value="1"/>
</dbReference>
<dbReference type="InterPro" id="IPR036052">
    <property type="entry name" value="TrpB-like_PALP_sf"/>
</dbReference>
<dbReference type="GO" id="GO:0004124">
    <property type="term" value="F:cysteine synthase activity"/>
    <property type="evidence" value="ECO:0007669"/>
    <property type="project" value="UniProtKB-EC"/>
</dbReference>
<dbReference type="HOGENOM" id="CLU_021018_1_0_0"/>